<dbReference type="OrthoDB" id="6228646at2"/>
<dbReference type="AlphaFoldDB" id="A0A3A6T4I8"/>
<comment type="caution">
    <text evidence="1">The sequence shown here is derived from an EMBL/GenBank/DDBJ whole genome shotgun (WGS) entry which is preliminary data.</text>
</comment>
<protein>
    <submittedName>
        <fullName evidence="1">Uncharacterized protein</fullName>
    </submittedName>
</protein>
<keyword evidence="2" id="KW-1185">Reference proteome</keyword>
<sequence>MTDNIKIVGIEVFKQGYQFRFEVNDNIITTWGSAWSGKEVIKVNGIESCGRKYTDEFLSFQRRLETK</sequence>
<reference evidence="1 2" key="1">
    <citation type="submission" date="2018-09" db="EMBL/GenBank/DDBJ databases">
        <title>Phylogeny of the Shewanellaceae, and recommendation for two new genera, Pseudoshewanella and Parashewanella.</title>
        <authorList>
            <person name="Wang G."/>
        </authorList>
    </citation>
    <scope>NUCLEOTIDE SEQUENCE [LARGE SCALE GENOMIC DNA]</scope>
    <source>
        <strain evidence="1 2">KCTC 22492</strain>
    </source>
</reference>
<dbReference type="Proteomes" id="UP000273022">
    <property type="component" value="Unassembled WGS sequence"/>
</dbReference>
<evidence type="ECO:0000313" key="2">
    <source>
        <dbReference type="Proteomes" id="UP000273022"/>
    </source>
</evidence>
<gene>
    <name evidence="1" type="ORF">D5R81_18215</name>
</gene>
<proteinExistence type="predicted"/>
<dbReference type="RefSeq" id="WP_121855027.1">
    <property type="nucleotide sequence ID" value="NZ_CP037952.1"/>
</dbReference>
<accession>A0A3A6T4I8</accession>
<name>A0A3A6T4I8_9GAMM</name>
<dbReference type="EMBL" id="QYYH01000175">
    <property type="protein sequence ID" value="RJY05998.1"/>
    <property type="molecule type" value="Genomic_DNA"/>
</dbReference>
<evidence type="ECO:0000313" key="1">
    <source>
        <dbReference type="EMBL" id="RJY05998.1"/>
    </source>
</evidence>
<organism evidence="1 2">
    <name type="scientific">Parashewanella spongiae</name>
    <dbReference type="NCBI Taxonomy" id="342950"/>
    <lineage>
        <taxon>Bacteria</taxon>
        <taxon>Pseudomonadati</taxon>
        <taxon>Pseudomonadota</taxon>
        <taxon>Gammaproteobacteria</taxon>
        <taxon>Alteromonadales</taxon>
        <taxon>Shewanellaceae</taxon>
        <taxon>Parashewanella</taxon>
    </lineage>
</organism>